<feature type="transmembrane region" description="Helical" evidence="7">
    <location>
        <begin position="188"/>
        <end position="209"/>
    </location>
</feature>
<accession>A0A7X6MG97</accession>
<dbReference type="InterPro" id="IPR032816">
    <property type="entry name" value="VTT_dom"/>
</dbReference>
<keyword evidence="4 7" id="KW-0812">Transmembrane</keyword>
<gene>
    <name evidence="9" type="ORF">HGB44_24285</name>
</gene>
<reference evidence="9 10" key="1">
    <citation type="submission" date="2020-04" db="EMBL/GenBank/DDBJ databases">
        <title>MicrobeNet Type strains.</title>
        <authorList>
            <person name="Nicholson A.C."/>
        </authorList>
    </citation>
    <scope>NUCLEOTIDE SEQUENCE [LARGE SCALE GENOMIC DNA]</scope>
    <source>
        <strain evidence="9 10">ATCC 23612</strain>
    </source>
</reference>
<dbReference type="PANTHER" id="PTHR12677">
    <property type="entry name" value="GOLGI APPARATUS MEMBRANE PROTEIN TVP38-RELATED"/>
    <property type="match status" value="1"/>
</dbReference>
<dbReference type="PANTHER" id="PTHR12677:SF59">
    <property type="entry name" value="GOLGI APPARATUS MEMBRANE PROTEIN TVP38-RELATED"/>
    <property type="match status" value="1"/>
</dbReference>
<evidence type="ECO:0000256" key="3">
    <source>
        <dbReference type="ARBA" id="ARBA00022475"/>
    </source>
</evidence>
<organism evidence="9 10">
    <name type="scientific">Nocardiopsis alborubida</name>
    <dbReference type="NCBI Taxonomy" id="146802"/>
    <lineage>
        <taxon>Bacteria</taxon>
        <taxon>Bacillati</taxon>
        <taxon>Actinomycetota</taxon>
        <taxon>Actinomycetes</taxon>
        <taxon>Streptosporangiales</taxon>
        <taxon>Nocardiopsidaceae</taxon>
        <taxon>Nocardiopsis</taxon>
    </lineage>
</organism>
<keyword evidence="10" id="KW-1185">Reference proteome</keyword>
<keyword evidence="3 7" id="KW-1003">Cell membrane</keyword>
<keyword evidence="5 7" id="KW-1133">Transmembrane helix</keyword>
<feature type="transmembrane region" description="Helical" evidence="7">
    <location>
        <begin position="161"/>
        <end position="182"/>
    </location>
</feature>
<evidence type="ECO:0000256" key="7">
    <source>
        <dbReference type="RuleBase" id="RU366058"/>
    </source>
</evidence>
<sequence length="218" mass="22652">MGEDTRGVRAADVSRLVLLLLWAALLVSALLWGPDLETLQAWVEDAGAAAPLAYLSVYLLGVFAFLPRPALNAAAGLLFGMSLGLVLALAGGVCAALAQFSVARHVAGDAVDRRLPQGARTRLEALAGGRALLAVLQLRLIPVVPYQVVNYGFGLTRMRMWPFALGTLLGGVPSTAALVLVGVGGTDLGPPVAVAGAVLAVVIGALWWVRSRRGRTRA</sequence>
<keyword evidence="6 7" id="KW-0472">Membrane</keyword>
<feature type="transmembrane region" description="Helical" evidence="7">
    <location>
        <begin position="16"/>
        <end position="34"/>
    </location>
</feature>
<evidence type="ECO:0000256" key="5">
    <source>
        <dbReference type="ARBA" id="ARBA00022989"/>
    </source>
</evidence>
<dbReference type="Proteomes" id="UP000553209">
    <property type="component" value="Unassembled WGS sequence"/>
</dbReference>
<protein>
    <recommendedName>
        <fullName evidence="7">TVP38/TMEM64 family membrane protein</fullName>
    </recommendedName>
</protein>
<dbReference type="Pfam" id="PF09335">
    <property type="entry name" value="VTT_dom"/>
    <property type="match status" value="1"/>
</dbReference>
<dbReference type="AlphaFoldDB" id="A0A7X6MG97"/>
<dbReference type="RefSeq" id="WP_061081415.1">
    <property type="nucleotide sequence ID" value="NZ_JAAXPG010000027.1"/>
</dbReference>
<name>A0A7X6MG97_9ACTN</name>
<feature type="transmembrane region" description="Helical" evidence="7">
    <location>
        <begin position="46"/>
        <end position="66"/>
    </location>
</feature>
<evidence type="ECO:0000256" key="2">
    <source>
        <dbReference type="ARBA" id="ARBA00008640"/>
    </source>
</evidence>
<dbReference type="EMBL" id="JAAXPG010000027">
    <property type="protein sequence ID" value="NKZ00762.1"/>
    <property type="molecule type" value="Genomic_DNA"/>
</dbReference>
<evidence type="ECO:0000313" key="10">
    <source>
        <dbReference type="Proteomes" id="UP000553209"/>
    </source>
</evidence>
<proteinExistence type="inferred from homology"/>
<evidence type="ECO:0000313" key="9">
    <source>
        <dbReference type="EMBL" id="NKZ00762.1"/>
    </source>
</evidence>
<comment type="similarity">
    <text evidence="2 7">Belongs to the TVP38/TMEM64 family.</text>
</comment>
<feature type="domain" description="VTT" evidence="8">
    <location>
        <begin position="66"/>
        <end position="182"/>
    </location>
</feature>
<comment type="caution">
    <text evidence="9">The sequence shown here is derived from an EMBL/GenBank/DDBJ whole genome shotgun (WGS) entry which is preliminary data.</text>
</comment>
<evidence type="ECO:0000256" key="1">
    <source>
        <dbReference type="ARBA" id="ARBA00004651"/>
    </source>
</evidence>
<evidence type="ECO:0000256" key="6">
    <source>
        <dbReference type="ARBA" id="ARBA00023136"/>
    </source>
</evidence>
<evidence type="ECO:0000256" key="4">
    <source>
        <dbReference type="ARBA" id="ARBA00022692"/>
    </source>
</evidence>
<dbReference type="InterPro" id="IPR015414">
    <property type="entry name" value="TMEM64"/>
</dbReference>
<comment type="subcellular location">
    <subcellularLocation>
        <location evidence="1 7">Cell membrane</location>
        <topology evidence="1 7">Multi-pass membrane protein</topology>
    </subcellularLocation>
</comment>
<evidence type="ECO:0000259" key="8">
    <source>
        <dbReference type="Pfam" id="PF09335"/>
    </source>
</evidence>
<dbReference type="GO" id="GO:0005886">
    <property type="term" value="C:plasma membrane"/>
    <property type="evidence" value="ECO:0007669"/>
    <property type="project" value="UniProtKB-SubCell"/>
</dbReference>
<feature type="transmembrane region" description="Helical" evidence="7">
    <location>
        <begin position="131"/>
        <end position="149"/>
    </location>
</feature>
<feature type="transmembrane region" description="Helical" evidence="7">
    <location>
        <begin position="73"/>
        <end position="98"/>
    </location>
</feature>